<dbReference type="InterPro" id="IPR042235">
    <property type="entry name" value="ZP-C_dom"/>
</dbReference>
<evidence type="ECO:0000313" key="5">
    <source>
        <dbReference type="EMBL" id="CAG6631885.1"/>
    </source>
</evidence>
<keyword evidence="2" id="KW-1133">Transmembrane helix</keyword>
<protein>
    <recommendedName>
        <fullName evidence="4">ZP domain-containing protein</fullName>
    </recommendedName>
</protein>
<proteinExistence type="predicted"/>
<dbReference type="Gene3D" id="2.60.40.4100">
    <property type="entry name" value="Zona pellucida, ZP-C domain"/>
    <property type="match status" value="1"/>
</dbReference>
<dbReference type="PANTHER" id="PTHR46560">
    <property type="entry name" value="CYPHER, ISOFORM B"/>
    <property type="match status" value="1"/>
</dbReference>
<sequence>MKTIMSSLQSFGFVLIAVLCSLHIQLVWSQLDTEFVPAVTATCKAGYMTIRVNTTQPFGGAVHAKDFRSPSCLTYGNGSHMTSLGINLLAPQGSPEYCGVLINNKNDERSVPISVRIHRTLELADDKSYVITCGKAGFKNTRNETSIVSLKLLDQNGKRVQEVVYGRPYTLRAEISRPDELYGIRVKSCIAFNKKNSNVSLTDDKGCPVNPSNVLSHFKYDNKLGHADATLHSMFRFSEDSQLHFQCDIALCKALGASCDEYGLTPAWLLYLCIAFGLMFLIMLIINVFLCSAMTCSCARTEVIEKEPSIIEDYDPYRSWHGSQYGSSVGRSTPQYLLKKDGNGNGNGSRSEK</sequence>
<feature type="compositionally biased region" description="Polar residues" evidence="1">
    <location>
        <begin position="325"/>
        <end position="335"/>
    </location>
</feature>
<dbReference type="SMART" id="SM00241">
    <property type="entry name" value="ZP"/>
    <property type="match status" value="1"/>
</dbReference>
<evidence type="ECO:0000259" key="4">
    <source>
        <dbReference type="PROSITE" id="PS51034"/>
    </source>
</evidence>
<organism evidence="5">
    <name type="scientific">Cacopsylla melanoneura</name>
    <dbReference type="NCBI Taxonomy" id="428564"/>
    <lineage>
        <taxon>Eukaryota</taxon>
        <taxon>Metazoa</taxon>
        <taxon>Ecdysozoa</taxon>
        <taxon>Arthropoda</taxon>
        <taxon>Hexapoda</taxon>
        <taxon>Insecta</taxon>
        <taxon>Pterygota</taxon>
        <taxon>Neoptera</taxon>
        <taxon>Paraneoptera</taxon>
        <taxon>Hemiptera</taxon>
        <taxon>Sternorrhyncha</taxon>
        <taxon>Psylloidea</taxon>
        <taxon>Psyllidae</taxon>
        <taxon>Psyllinae</taxon>
        <taxon>Cacopsylla</taxon>
    </lineage>
</organism>
<feature type="signal peptide" evidence="3">
    <location>
        <begin position="1"/>
        <end position="29"/>
    </location>
</feature>
<keyword evidence="2" id="KW-0472">Membrane</keyword>
<feature type="transmembrane region" description="Helical" evidence="2">
    <location>
        <begin position="268"/>
        <end position="290"/>
    </location>
</feature>
<dbReference type="InterPro" id="IPR001507">
    <property type="entry name" value="ZP_dom"/>
</dbReference>
<dbReference type="Pfam" id="PF25301">
    <property type="entry name" value="CUT_C"/>
    <property type="match status" value="1"/>
</dbReference>
<dbReference type="AlphaFoldDB" id="A0A8D8QHE0"/>
<accession>A0A8D8QHE0</accession>
<dbReference type="EMBL" id="HBUF01078097">
    <property type="protein sequence ID" value="CAG6631885.1"/>
    <property type="molecule type" value="Transcribed_RNA"/>
</dbReference>
<dbReference type="PANTHER" id="PTHR46560:SF9">
    <property type="entry name" value="ZP DOMAIN-CONTAINING PROTEIN"/>
    <property type="match status" value="1"/>
</dbReference>
<dbReference type="InterPro" id="IPR057475">
    <property type="entry name" value="CUT_C"/>
</dbReference>
<feature type="chain" id="PRO_5034564110" description="ZP domain-containing protein" evidence="3">
    <location>
        <begin position="30"/>
        <end position="353"/>
    </location>
</feature>
<reference evidence="5" key="1">
    <citation type="submission" date="2021-05" db="EMBL/GenBank/DDBJ databases">
        <authorList>
            <person name="Alioto T."/>
            <person name="Alioto T."/>
            <person name="Gomez Garrido J."/>
        </authorList>
    </citation>
    <scope>NUCLEOTIDE SEQUENCE</scope>
</reference>
<dbReference type="PROSITE" id="PS51034">
    <property type="entry name" value="ZP_2"/>
    <property type="match status" value="1"/>
</dbReference>
<feature type="domain" description="ZP" evidence="4">
    <location>
        <begin position="42"/>
        <end position="266"/>
    </location>
</feature>
<evidence type="ECO:0000256" key="2">
    <source>
        <dbReference type="SAM" id="Phobius"/>
    </source>
</evidence>
<evidence type="ECO:0000256" key="3">
    <source>
        <dbReference type="SAM" id="SignalP"/>
    </source>
</evidence>
<keyword evidence="3" id="KW-0732">Signal</keyword>
<name>A0A8D8QHE0_9HEMI</name>
<keyword evidence="2" id="KW-0812">Transmembrane</keyword>
<evidence type="ECO:0000256" key="1">
    <source>
        <dbReference type="SAM" id="MobiDB-lite"/>
    </source>
</evidence>
<feature type="region of interest" description="Disordered" evidence="1">
    <location>
        <begin position="325"/>
        <end position="353"/>
    </location>
</feature>